<dbReference type="GO" id="GO:0042773">
    <property type="term" value="P:ATP synthesis coupled electron transport"/>
    <property type="evidence" value="ECO:0007669"/>
    <property type="project" value="InterPro"/>
</dbReference>
<evidence type="ECO:0000256" key="2">
    <source>
        <dbReference type="ARBA" id="ARBA00010519"/>
    </source>
</evidence>
<dbReference type="PANTHER" id="PTHR11434:SF16">
    <property type="entry name" value="NADH-UBIQUINONE OXIDOREDUCTASE CHAIN 4L"/>
    <property type="match status" value="1"/>
</dbReference>
<dbReference type="Proteomes" id="UP000007148">
    <property type="component" value="Mitochondrion MT"/>
</dbReference>
<dbReference type="Pfam" id="PF00420">
    <property type="entry name" value="Oxidored_q2"/>
    <property type="match status" value="1"/>
</dbReference>
<comment type="catalytic activity">
    <reaction evidence="11">
        <text>a ubiquinone + NADH + 5 H(+)(in) = a ubiquinol + NAD(+) + 4 H(+)(out)</text>
        <dbReference type="Rhea" id="RHEA:29091"/>
        <dbReference type="Rhea" id="RHEA-COMP:9565"/>
        <dbReference type="Rhea" id="RHEA-COMP:9566"/>
        <dbReference type="ChEBI" id="CHEBI:15378"/>
        <dbReference type="ChEBI" id="CHEBI:16389"/>
        <dbReference type="ChEBI" id="CHEBI:17976"/>
        <dbReference type="ChEBI" id="CHEBI:57540"/>
        <dbReference type="ChEBI" id="CHEBI:57945"/>
        <dbReference type="EC" id="7.1.1.2"/>
    </reaction>
</comment>
<evidence type="ECO:0000256" key="11">
    <source>
        <dbReference type="ARBA" id="ARBA00049551"/>
    </source>
</evidence>
<dbReference type="InParanoid" id="G4U3F7"/>
<dbReference type="STRING" id="1109443.G4U3F7"/>
<organism evidence="14">
    <name type="scientific">Serendipita indica (strain DSM 11827)</name>
    <name type="common">Root endophyte fungus</name>
    <name type="synonym">Piriformospora indica</name>
    <dbReference type="NCBI Taxonomy" id="1109443"/>
    <lineage>
        <taxon>Eukaryota</taxon>
        <taxon>Fungi</taxon>
        <taxon>Dikarya</taxon>
        <taxon>Basidiomycota</taxon>
        <taxon>Agaricomycotina</taxon>
        <taxon>Agaricomycetes</taxon>
        <taxon>Sebacinales</taxon>
        <taxon>Serendipitaceae</taxon>
        <taxon>Serendipita</taxon>
    </lineage>
</organism>
<dbReference type="eggNOG" id="KOG4669">
    <property type="taxonomic scope" value="Eukaryota"/>
</dbReference>
<comment type="similarity">
    <text evidence="2">Belongs to the complex I subunit 4L family.</text>
</comment>
<evidence type="ECO:0000256" key="9">
    <source>
        <dbReference type="ARBA" id="ARBA00023136"/>
    </source>
</evidence>
<keyword evidence="5" id="KW-0813">Transport</keyword>
<dbReference type="OrthoDB" id="2686308at2759"/>
<evidence type="ECO:0000256" key="8">
    <source>
        <dbReference type="ARBA" id="ARBA00022989"/>
    </source>
</evidence>
<evidence type="ECO:0000256" key="7">
    <source>
        <dbReference type="ARBA" id="ARBA00022692"/>
    </source>
</evidence>
<dbReference type="InterPro" id="IPR039428">
    <property type="entry name" value="NUOK/Mnh_C1-like"/>
</dbReference>
<keyword evidence="6" id="KW-0679">Respiratory chain</keyword>
<keyword evidence="6" id="KW-0249">Electron transport</keyword>
<keyword evidence="13" id="KW-0830">Ubiquinone</keyword>
<dbReference type="GO" id="GO:0030964">
    <property type="term" value="C:NADH dehydrogenase complex"/>
    <property type="evidence" value="ECO:0007669"/>
    <property type="project" value="TreeGrafter"/>
</dbReference>
<keyword evidence="9 12" id="KW-0472">Membrane</keyword>
<evidence type="ECO:0000313" key="14">
    <source>
        <dbReference type="Proteomes" id="UP000007148"/>
    </source>
</evidence>
<feature type="transmembrane region" description="Helical" evidence="12">
    <location>
        <begin position="54"/>
        <end position="78"/>
    </location>
</feature>
<reference evidence="13 14" key="1">
    <citation type="journal article" date="2011" name="PLoS Pathog.">
        <title>Endophytic Life Strategies Decoded by Genome and Transcriptome Analyses of the Mutualistic Root Symbiont Piriformospora indica.</title>
        <authorList>
            <person name="Zuccaro A."/>
            <person name="Lahrmann U."/>
            <person name="Guldener U."/>
            <person name="Langen G."/>
            <person name="Pfiffi S."/>
            <person name="Biedenkopf D."/>
            <person name="Wong P."/>
            <person name="Samans B."/>
            <person name="Grimm C."/>
            <person name="Basiewicz M."/>
            <person name="Murat C."/>
            <person name="Martin F."/>
            <person name="Kogel K.H."/>
        </authorList>
    </citation>
    <scope>NUCLEOTIDE SEQUENCE [LARGE SCALE GENOMIC DNA]</scope>
    <source>
        <strain evidence="13 14">DSM 11827</strain>
    </source>
</reference>
<dbReference type="InterPro" id="IPR001133">
    <property type="entry name" value="NADH_UbQ_OxRdtase_chain4L/K"/>
</dbReference>
<keyword evidence="13" id="KW-0496">Mitochondrion</keyword>
<proteinExistence type="inferred from homology"/>
<evidence type="ECO:0000256" key="12">
    <source>
        <dbReference type="SAM" id="Phobius"/>
    </source>
</evidence>
<dbReference type="GO" id="GO:0008137">
    <property type="term" value="F:NADH dehydrogenase (ubiquinone) activity"/>
    <property type="evidence" value="ECO:0007669"/>
    <property type="project" value="UniProtKB-EC"/>
</dbReference>
<evidence type="ECO:0000256" key="10">
    <source>
        <dbReference type="ARBA" id="ARBA00031586"/>
    </source>
</evidence>
<keyword evidence="7 12" id="KW-0812">Transmembrane</keyword>
<keyword evidence="8 12" id="KW-1133">Transmembrane helix</keyword>
<dbReference type="EMBL" id="FQ859090">
    <property type="protein sequence ID" value="CCA78121.1"/>
    <property type="molecule type" value="Genomic_DNA"/>
</dbReference>
<feature type="transmembrane region" description="Helical" evidence="12">
    <location>
        <begin position="21"/>
        <end position="42"/>
    </location>
</feature>
<geneLocation type="mitochondrion" evidence="13"/>
<evidence type="ECO:0000256" key="4">
    <source>
        <dbReference type="ARBA" id="ARBA00016612"/>
    </source>
</evidence>
<dbReference type="HAMAP" id="MF_01456">
    <property type="entry name" value="NDH1_NuoK"/>
    <property type="match status" value="1"/>
</dbReference>
<comment type="subcellular location">
    <subcellularLocation>
        <location evidence="1">Membrane</location>
        <topology evidence="1">Multi-pass membrane protein</topology>
    </subcellularLocation>
</comment>
<dbReference type="Gene3D" id="1.10.287.3510">
    <property type="match status" value="1"/>
</dbReference>
<name>G4U3F7_SERID</name>
<evidence type="ECO:0000256" key="6">
    <source>
        <dbReference type="ARBA" id="ARBA00022660"/>
    </source>
</evidence>
<evidence type="ECO:0000313" key="13">
    <source>
        <dbReference type="EMBL" id="CCA78121.1"/>
    </source>
</evidence>
<evidence type="ECO:0000256" key="5">
    <source>
        <dbReference type="ARBA" id="ARBA00022448"/>
    </source>
</evidence>
<dbReference type="NCBIfam" id="NF004320">
    <property type="entry name" value="PRK05715.1-2"/>
    <property type="match status" value="1"/>
</dbReference>
<accession>G4U3F7</accession>
<dbReference type="GO" id="GO:0016651">
    <property type="term" value="F:oxidoreductase activity, acting on NAD(P)H"/>
    <property type="evidence" value="ECO:0007669"/>
    <property type="project" value="InterPro"/>
</dbReference>
<protein>
    <recommendedName>
        <fullName evidence="4">NADH-ubiquinone oxidoreductase chain 4L</fullName>
        <ecNumber evidence="3">7.1.1.2</ecNumber>
    </recommendedName>
    <alternativeName>
        <fullName evidence="10">NADH dehydrogenase subunit 4L</fullName>
    </alternativeName>
</protein>
<sequence length="95" mass="10413">MTWALTLFIIGLVGFILNRKNVILMLISIEIMLVSITLIFLINGIAFNDNFAQIIALFIIALAGAESAIGLSILVVYYKLNGAVSLTKEHGKFKN</sequence>
<dbReference type="PANTHER" id="PTHR11434">
    <property type="entry name" value="NADH-UBIQUINONE OXIDOREDUCTASE SUBUNIT ND4L"/>
    <property type="match status" value="1"/>
</dbReference>
<gene>
    <name evidence="13" type="ORF">PIIN_mito_NAD4L</name>
</gene>
<evidence type="ECO:0000256" key="3">
    <source>
        <dbReference type="ARBA" id="ARBA00012944"/>
    </source>
</evidence>
<keyword evidence="14" id="KW-1185">Reference proteome</keyword>
<evidence type="ECO:0000256" key="1">
    <source>
        <dbReference type="ARBA" id="ARBA00004141"/>
    </source>
</evidence>
<dbReference type="EC" id="7.1.1.2" evidence="3"/>
<dbReference type="AlphaFoldDB" id="G4U3F7"/>